<evidence type="ECO:0000313" key="2">
    <source>
        <dbReference type="EMBL" id="TKA74501.1"/>
    </source>
</evidence>
<organism evidence="2 3">
    <name type="scientific">Cryomyces minteri</name>
    <dbReference type="NCBI Taxonomy" id="331657"/>
    <lineage>
        <taxon>Eukaryota</taxon>
        <taxon>Fungi</taxon>
        <taxon>Dikarya</taxon>
        <taxon>Ascomycota</taxon>
        <taxon>Pezizomycotina</taxon>
        <taxon>Dothideomycetes</taxon>
        <taxon>Dothideomycetes incertae sedis</taxon>
        <taxon>Cryomyces</taxon>
    </lineage>
</organism>
<feature type="region of interest" description="Disordered" evidence="1">
    <location>
        <begin position="111"/>
        <end position="132"/>
    </location>
</feature>
<feature type="region of interest" description="Disordered" evidence="1">
    <location>
        <begin position="380"/>
        <end position="418"/>
    </location>
</feature>
<sequence length="483" mass="53417">MMVPRSFRYSSPSEYDDKKRRLSTRMIRTAKPEMENIHKATPSSNTSAEPISVPSKPVIVPYRGTSGIPATTQTLKSRGQHGVRRIRPHGDGHKSDTIPPAVAALLAMTAIPPPKSQQPHRPRSTVTNTSRRISIDDLVQEWRRETVSASSLSNGSPMSILLERSDESESGDNSVSGGIETGRGLLASRSVSSDSVPSLDADDRSVTSWSSPSTPESLVTGKSGTANVRREKSLASPETLDCAFDHPLKSPHTDEEDPFFENFIFKSSARTEVASSKFTSSFKSNLTASFQALKLAAKSFSNFTAPSIPPDDFLTRSLVSQRYPSEMRPKAIEGVPTAALRRYLNPIPITPFEELQPQYREALQTDIKDESTPMIKMQTYTRRSRTDKQPRRSIQQSGTDPLSEAGRAMAPTVRQREPRENSNFLRVIVLEMNMRREGKLDPKAGGRARIWLPPRDTIVNAENSGYGSKKRIPQRWIGVSLAG</sequence>
<feature type="compositionally biased region" description="Basic residues" evidence="1">
    <location>
        <begin position="78"/>
        <end position="87"/>
    </location>
</feature>
<dbReference type="Proteomes" id="UP000308768">
    <property type="component" value="Unassembled WGS sequence"/>
</dbReference>
<keyword evidence="3" id="KW-1185">Reference proteome</keyword>
<feature type="region of interest" description="Disordered" evidence="1">
    <location>
        <begin position="188"/>
        <end position="236"/>
    </location>
</feature>
<dbReference type="PANTHER" id="PTHR42051">
    <property type="entry name" value="MEIOTICALLY UP-REGULATED PROTEIN PB1A10.08"/>
    <property type="match status" value="1"/>
</dbReference>
<feature type="compositionally biased region" description="Low complexity" evidence="1">
    <location>
        <begin position="188"/>
        <end position="199"/>
    </location>
</feature>
<dbReference type="AlphaFoldDB" id="A0A4U0XEB6"/>
<feature type="region of interest" description="Disordered" evidence="1">
    <location>
        <begin position="75"/>
        <end position="97"/>
    </location>
</feature>
<evidence type="ECO:0000313" key="3">
    <source>
        <dbReference type="Proteomes" id="UP000308768"/>
    </source>
</evidence>
<dbReference type="EMBL" id="NAJN01000355">
    <property type="protein sequence ID" value="TKA74501.1"/>
    <property type="molecule type" value="Genomic_DNA"/>
</dbReference>
<dbReference type="PANTHER" id="PTHR42051:SF1">
    <property type="entry name" value="MEIOTICALLY UP-REGULATED PROTEIN PB1A10.08"/>
    <property type="match status" value="1"/>
</dbReference>
<dbReference type="InterPro" id="IPR034443">
    <property type="entry name" value="PB1A10.08"/>
</dbReference>
<protein>
    <submittedName>
        <fullName evidence="2">Uncharacterized protein</fullName>
    </submittedName>
</protein>
<name>A0A4U0XEB6_9PEZI</name>
<feature type="region of interest" description="Disordered" evidence="1">
    <location>
        <begin position="1"/>
        <end position="57"/>
    </location>
</feature>
<reference evidence="2 3" key="1">
    <citation type="submission" date="2017-03" db="EMBL/GenBank/DDBJ databases">
        <title>Genomes of endolithic fungi from Antarctica.</title>
        <authorList>
            <person name="Coleine C."/>
            <person name="Masonjones S."/>
            <person name="Stajich J.E."/>
        </authorList>
    </citation>
    <scope>NUCLEOTIDE SEQUENCE [LARGE SCALE GENOMIC DNA]</scope>
    <source>
        <strain evidence="2 3">CCFEE 5187</strain>
    </source>
</reference>
<comment type="caution">
    <text evidence="2">The sequence shown here is derived from an EMBL/GenBank/DDBJ whole genome shotgun (WGS) entry which is preliminary data.</text>
</comment>
<feature type="compositionally biased region" description="Polar residues" evidence="1">
    <location>
        <begin position="206"/>
        <end position="226"/>
    </location>
</feature>
<dbReference type="OrthoDB" id="4181307at2759"/>
<accession>A0A4U0XEB6</accession>
<evidence type="ECO:0000256" key="1">
    <source>
        <dbReference type="SAM" id="MobiDB-lite"/>
    </source>
</evidence>
<gene>
    <name evidence="2" type="ORF">B0A49_06572</name>
</gene>
<proteinExistence type="predicted"/>